<dbReference type="Pfam" id="PF09346">
    <property type="entry name" value="SMI1_KNR4"/>
    <property type="match status" value="1"/>
</dbReference>
<feature type="region of interest" description="Disordered" evidence="1">
    <location>
        <begin position="142"/>
        <end position="170"/>
    </location>
</feature>
<evidence type="ECO:0000313" key="3">
    <source>
        <dbReference type="EMBL" id="CAA9413054.1"/>
    </source>
</evidence>
<dbReference type="SMART" id="SM00860">
    <property type="entry name" value="SMI1_KNR4"/>
    <property type="match status" value="1"/>
</dbReference>
<organism evidence="3">
    <name type="scientific">uncultured Phycisphaerae bacterium</name>
    <dbReference type="NCBI Taxonomy" id="904963"/>
    <lineage>
        <taxon>Bacteria</taxon>
        <taxon>Pseudomonadati</taxon>
        <taxon>Planctomycetota</taxon>
        <taxon>Phycisphaerae</taxon>
        <taxon>environmental samples</taxon>
    </lineage>
</organism>
<name>A0A6J4PDT0_9BACT</name>
<dbReference type="SUPFAM" id="SSF160631">
    <property type="entry name" value="SMI1/KNR4-like"/>
    <property type="match status" value="1"/>
</dbReference>
<gene>
    <name evidence="3" type="ORF">AVDCRST_MAG64-2445</name>
</gene>
<accession>A0A6J4PDT0</accession>
<dbReference type="Gene3D" id="3.40.1580.10">
    <property type="entry name" value="SMI1/KNR4-like"/>
    <property type="match status" value="1"/>
</dbReference>
<evidence type="ECO:0000256" key="1">
    <source>
        <dbReference type="SAM" id="MobiDB-lite"/>
    </source>
</evidence>
<proteinExistence type="predicted"/>
<feature type="domain" description="Knr4/Smi1-like" evidence="2">
    <location>
        <begin position="20"/>
        <end position="137"/>
    </location>
</feature>
<reference evidence="3" key="1">
    <citation type="submission" date="2020-02" db="EMBL/GenBank/DDBJ databases">
        <authorList>
            <person name="Meier V. D."/>
        </authorList>
    </citation>
    <scope>NUCLEOTIDE SEQUENCE</scope>
    <source>
        <strain evidence="3">AVDCRST_MAG64</strain>
    </source>
</reference>
<evidence type="ECO:0000259" key="2">
    <source>
        <dbReference type="SMART" id="SM00860"/>
    </source>
</evidence>
<protein>
    <recommendedName>
        <fullName evidence="2">Knr4/Smi1-like domain-containing protein</fullName>
    </recommendedName>
</protein>
<sequence length="170" mass="18278">MDPIKLRILACIDATDFGPPCSPEEIARAEAVLGRPLPPQLRAVYERCDGFVGPGGTDPLWPLRFDGPAGLAGYNLELRIEQTAPSWAAEAVFYGGDGVGGTYAIRDGVDGVVLWSWRDFDDCPVVARDVYEAWADLQQRHEESAARVAAKRGSTDGAAAPPDGQDRPNP</sequence>
<dbReference type="AlphaFoldDB" id="A0A6J4PDT0"/>
<dbReference type="InterPro" id="IPR018958">
    <property type="entry name" value="Knr4/Smi1-like_dom"/>
</dbReference>
<dbReference type="EMBL" id="CADCUQ010000541">
    <property type="protein sequence ID" value="CAA9413054.1"/>
    <property type="molecule type" value="Genomic_DNA"/>
</dbReference>
<dbReference type="InterPro" id="IPR037883">
    <property type="entry name" value="Knr4/Smi1-like_sf"/>
</dbReference>